<dbReference type="Proteomes" id="UP001268610">
    <property type="component" value="Unassembled WGS sequence"/>
</dbReference>
<evidence type="ECO:0000313" key="2">
    <source>
        <dbReference type="EMBL" id="PDT21449.1"/>
    </source>
</evidence>
<comment type="caution">
    <text evidence="1">The sequence shown here is derived from an EMBL/GenBank/DDBJ whole genome shotgun (WGS) entry which is preliminary data.</text>
</comment>
<reference evidence="2 3" key="1">
    <citation type="submission" date="2017-09" db="EMBL/GenBank/DDBJ databases">
        <title>Comparative genomics of rhizobia isolated from Phaseolus vulgaris in China.</title>
        <authorList>
            <person name="Tong W."/>
        </authorList>
    </citation>
    <scope>NUCLEOTIDE SEQUENCE [LARGE SCALE GENOMIC DNA]</scope>
    <source>
        <strain evidence="2 3">FH14</strain>
    </source>
</reference>
<protein>
    <submittedName>
        <fullName evidence="1">Uncharacterized protein</fullName>
    </submittedName>
</protein>
<dbReference type="AlphaFoldDB" id="A0A2A6KAK0"/>
<evidence type="ECO:0000313" key="4">
    <source>
        <dbReference type="Proteomes" id="UP001268610"/>
    </source>
</evidence>
<evidence type="ECO:0000313" key="3">
    <source>
        <dbReference type="Proteomes" id="UP000219914"/>
    </source>
</evidence>
<dbReference type="Proteomes" id="UP000219914">
    <property type="component" value="Unassembled WGS sequence"/>
</dbReference>
<dbReference type="EMBL" id="JAVLSF010000030">
    <property type="protein sequence ID" value="MDR9776874.1"/>
    <property type="molecule type" value="Genomic_DNA"/>
</dbReference>
<name>A0A2A6KAK0_9HYPH</name>
<keyword evidence="3" id="KW-1185">Reference proteome</keyword>
<organism evidence="1 4">
    <name type="scientific">Rhizobium hidalgonense</name>
    <dbReference type="NCBI Taxonomy" id="1538159"/>
    <lineage>
        <taxon>Bacteria</taxon>
        <taxon>Pseudomonadati</taxon>
        <taxon>Pseudomonadota</taxon>
        <taxon>Alphaproteobacteria</taxon>
        <taxon>Hyphomicrobiales</taxon>
        <taxon>Rhizobiaceae</taxon>
        <taxon>Rhizobium/Agrobacterium group</taxon>
        <taxon>Rhizobium</taxon>
    </lineage>
</organism>
<evidence type="ECO:0000313" key="1">
    <source>
        <dbReference type="EMBL" id="MDR9776874.1"/>
    </source>
</evidence>
<sequence>MNADMIADWAVENGFHAIDSRSYRRHDNAGVITIEIKRMSFLLIDERQGLRPRLISRLFKDIPLNSGRGRLQGFLLDRYPNR</sequence>
<accession>A0A2A6KAK0</accession>
<proteinExistence type="predicted"/>
<dbReference type="EMBL" id="NWSY01000018">
    <property type="protein sequence ID" value="PDT21449.1"/>
    <property type="molecule type" value="Genomic_DNA"/>
</dbReference>
<gene>
    <name evidence="2" type="ORF">CO674_22980</name>
    <name evidence="1" type="ORF">RJJ65_30315</name>
</gene>
<reference evidence="1" key="2">
    <citation type="submission" date="2023-04" db="EMBL/GenBank/DDBJ databases">
        <title>Genomic characterization of faba bean (Vicia faba) microsymbionts in Mexican soils.</title>
        <authorList>
            <person name="Rivera Orduna F.N."/>
            <person name="Guevara-Luna J."/>
            <person name="Yan J."/>
            <person name="Arroyo-Herrera I."/>
            <person name="Li Y."/>
            <person name="Vasquez-Murrieta M.S."/>
            <person name="Wang E.T."/>
        </authorList>
    </citation>
    <scope>NUCLEOTIDE SEQUENCE</scope>
    <source>
        <strain evidence="1">CH26</strain>
    </source>
</reference>
<dbReference type="RefSeq" id="WP_097536046.1">
    <property type="nucleotide sequence ID" value="NZ_JAVLSD010000009.1"/>
</dbReference>